<evidence type="ECO:0000256" key="1">
    <source>
        <dbReference type="SAM" id="Phobius"/>
    </source>
</evidence>
<proteinExistence type="predicted"/>
<dbReference type="STRING" id="1886670.PTI45_04655"/>
<feature type="transmembrane region" description="Helical" evidence="1">
    <location>
        <begin position="67"/>
        <end position="92"/>
    </location>
</feature>
<organism evidence="2 3">
    <name type="scientific">Paenibacillus nuruki</name>
    <dbReference type="NCBI Taxonomy" id="1886670"/>
    <lineage>
        <taxon>Bacteria</taxon>
        <taxon>Bacillati</taxon>
        <taxon>Bacillota</taxon>
        <taxon>Bacilli</taxon>
        <taxon>Bacillales</taxon>
        <taxon>Paenibacillaceae</taxon>
        <taxon>Paenibacillus</taxon>
    </lineage>
</organism>
<sequence>MMDILKNKRLVTTAVIIFIISLIFPVSTEKVGSLYESEFGWMFPFLIFRNSSIGEQSNFFTLASSNFFIDFLSLIGAIVTCFLLSYLINYFYDKLKEGRKSKKLN</sequence>
<dbReference type="Proteomes" id="UP000094578">
    <property type="component" value="Unassembled WGS sequence"/>
</dbReference>
<protein>
    <submittedName>
        <fullName evidence="2">Uncharacterized protein</fullName>
    </submittedName>
</protein>
<name>A0A1E3KWV3_9BACL</name>
<dbReference type="AlphaFoldDB" id="A0A1E3KWV3"/>
<dbReference type="EMBL" id="MDER01000102">
    <property type="protein sequence ID" value="ODP26019.1"/>
    <property type="molecule type" value="Genomic_DNA"/>
</dbReference>
<keyword evidence="1" id="KW-1133">Transmembrane helix</keyword>
<evidence type="ECO:0000313" key="3">
    <source>
        <dbReference type="Proteomes" id="UP000094578"/>
    </source>
</evidence>
<accession>A0A1E3KWV3</accession>
<evidence type="ECO:0000313" key="2">
    <source>
        <dbReference type="EMBL" id="ODP26019.1"/>
    </source>
</evidence>
<keyword evidence="3" id="KW-1185">Reference proteome</keyword>
<comment type="caution">
    <text evidence="2">The sequence shown here is derived from an EMBL/GenBank/DDBJ whole genome shotgun (WGS) entry which is preliminary data.</text>
</comment>
<reference evidence="2 3" key="1">
    <citation type="submission" date="2016-08" db="EMBL/GenBank/DDBJ databases">
        <title>Genome sequencing of Paenibacillus sp. TI45-13ar, isolated from Korean traditional nuruk.</title>
        <authorList>
            <person name="Kim S.-J."/>
        </authorList>
    </citation>
    <scope>NUCLEOTIDE SEQUENCE [LARGE SCALE GENOMIC DNA]</scope>
    <source>
        <strain evidence="2 3">TI45-13ar</strain>
    </source>
</reference>
<keyword evidence="1" id="KW-0472">Membrane</keyword>
<gene>
    <name evidence="2" type="ORF">PTI45_04655</name>
</gene>
<keyword evidence="1" id="KW-0812">Transmembrane</keyword>